<evidence type="ECO:0000313" key="1">
    <source>
        <dbReference type="EMBL" id="TGZ49175.1"/>
    </source>
</evidence>
<dbReference type="AlphaFoldDB" id="A0A4S2KI20"/>
<dbReference type="EMBL" id="QBLH01002196">
    <property type="protein sequence ID" value="TGZ49175.1"/>
    <property type="molecule type" value="Genomic_DNA"/>
</dbReference>
<sequence>MHRKTRPLNFTIPRLYTSTYPTCAYVCVCVDFPEALFAAIAAATSAIAVASRRRRRRQRGLAMAAAAREAAVKNIVSLAVEYRRDHYIKTIEIKQAMD</sequence>
<reference evidence="1 2" key="1">
    <citation type="journal article" date="2019" name="Philos. Trans. R. Soc. Lond., B, Biol. Sci.">
        <title>Ant behaviour and brain gene expression of defending hosts depend on the ecological success of the intruding social parasite.</title>
        <authorList>
            <person name="Kaur R."/>
            <person name="Stoldt M."/>
            <person name="Jongepier E."/>
            <person name="Feldmeyer B."/>
            <person name="Menzel F."/>
            <person name="Bornberg-Bauer E."/>
            <person name="Foitzik S."/>
        </authorList>
    </citation>
    <scope>NUCLEOTIDE SEQUENCE [LARGE SCALE GENOMIC DNA]</scope>
    <source>
        <tissue evidence="1">Whole body</tissue>
    </source>
</reference>
<name>A0A4S2KI20_9HYME</name>
<comment type="caution">
    <text evidence="1">The sequence shown here is derived from an EMBL/GenBank/DDBJ whole genome shotgun (WGS) entry which is preliminary data.</text>
</comment>
<protein>
    <submittedName>
        <fullName evidence="1">Uncharacterized protein</fullName>
    </submittedName>
</protein>
<accession>A0A4S2KI20</accession>
<dbReference type="Proteomes" id="UP000310200">
    <property type="component" value="Unassembled WGS sequence"/>
</dbReference>
<evidence type="ECO:0000313" key="2">
    <source>
        <dbReference type="Proteomes" id="UP000310200"/>
    </source>
</evidence>
<keyword evidence="2" id="KW-1185">Reference proteome</keyword>
<organism evidence="1 2">
    <name type="scientific">Temnothorax longispinosus</name>
    <dbReference type="NCBI Taxonomy" id="300112"/>
    <lineage>
        <taxon>Eukaryota</taxon>
        <taxon>Metazoa</taxon>
        <taxon>Ecdysozoa</taxon>
        <taxon>Arthropoda</taxon>
        <taxon>Hexapoda</taxon>
        <taxon>Insecta</taxon>
        <taxon>Pterygota</taxon>
        <taxon>Neoptera</taxon>
        <taxon>Endopterygota</taxon>
        <taxon>Hymenoptera</taxon>
        <taxon>Apocrita</taxon>
        <taxon>Aculeata</taxon>
        <taxon>Formicoidea</taxon>
        <taxon>Formicidae</taxon>
        <taxon>Myrmicinae</taxon>
        <taxon>Temnothorax</taxon>
    </lineage>
</organism>
<gene>
    <name evidence="1" type="ORF">DBV15_05894</name>
</gene>
<proteinExistence type="predicted"/>